<dbReference type="GeneID" id="36410150"/>
<evidence type="ECO:0000313" key="1">
    <source>
        <dbReference type="EMBL" id="CEG37726.1"/>
    </source>
</evidence>
<dbReference type="EMBL" id="CCYD01000290">
    <property type="protein sequence ID" value="CEG37726.1"/>
    <property type="molecule type" value="Genomic_DNA"/>
</dbReference>
<dbReference type="RefSeq" id="XP_024574095.1">
    <property type="nucleotide sequence ID" value="XM_024723083.2"/>
</dbReference>
<protein>
    <submittedName>
        <fullName evidence="1">Uncharacterized protein</fullName>
    </submittedName>
</protein>
<dbReference type="AlphaFoldDB" id="A0A0P1AAD3"/>
<keyword evidence="2" id="KW-1185">Reference proteome</keyword>
<reference evidence="2" key="1">
    <citation type="submission" date="2014-09" db="EMBL/GenBank/DDBJ databases">
        <authorList>
            <person name="Sharma Rahul"/>
            <person name="Thines Marco"/>
        </authorList>
    </citation>
    <scope>NUCLEOTIDE SEQUENCE [LARGE SCALE GENOMIC DNA]</scope>
</reference>
<evidence type="ECO:0000313" key="2">
    <source>
        <dbReference type="Proteomes" id="UP000054928"/>
    </source>
</evidence>
<accession>A0A0P1AAD3</accession>
<name>A0A0P1AAD3_PLAHL</name>
<dbReference type="Proteomes" id="UP000054928">
    <property type="component" value="Unassembled WGS sequence"/>
</dbReference>
<proteinExistence type="predicted"/>
<sequence>MLHLKLGERTSTWVLKSGQNVEGIKFPSCATSIKGSDFLAKSNNNFDRNDILFCSVSSSLCKLACK</sequence>
<organism evidence="1 2">
    <name type="scientific">Plasmopara halstedii</name>
    <name type="common">Downy mildew of sunflower</name>
    <dbReference type="NCBI Taxonomy" id="4781"/>
    <lineage>
        <taxon>Eukaryota</taxon>
        <taxon>Sar</taxon>
        <taxon>Stramenopiles</taxon>
        <taxon>Oomycota</taxon>
        <taxon>Peronosporomycetes</taxon>
        <taxon>Peronosporales</taxon>
        <taxon>Peronosporaceae</taxon>
        <taxon>Plasmopara</taxon>
    </lineage>
</organism>